<evidence type="ECO:0000256" key="10">
    <source>
        <dbReference type="ARBA" id="ARBA00023242"/>
    </source>
</evidence>
<evidence type="ECO:0000256" key="8">
    <source>
        <dbReference type="ARBA" id="ARBA00022771"/>
    </source>
</evidence>
<feature type="compositionally biased region" description="Pro residues" evidence="11">
    <location>
        <begin position="201"/>
        <end position="224"/>
    </location>
</feature>
<evidence type="ECO:0000256" key="1">
    <source>
        <dbReference type="ARBA" id="ARBA00004123"/>
    </source>
</evidence>
<gene>
    <name evidence="15" type="ORF">WR25_22300</name>
</gene>
<dbReference type="PROSITE" id="PS50280">
    <property type="entry name" value="SET"/>
    <property type="match status" value="1"/>
</dbReference>
<keyword evidence="9" id="KW-0862">Zinc</keyword>
<evidence type="ECO:0000256" key="11">
    <source>
        <dbReference type="SAM" id="MobiDB-lite"/>
    </source>
</evidence>
<dbReference type="SUPFAM" id="SSF82199">
    <property type="entry name" value="SET domain"/>
    <property type="match status" value="1"/>
</dbReference>
<evidence type="ECO:0000256" key="2">
    <source>
        <dbReference type="ARBA" id="ARBA00004286"/>
    </source>
</evidence>
<dbReference type="PANTHER" id="PTHR22884">
    <property type="entry name" value="SET DOMAIN PROTEINS"/>
    <property type="match status" value="1"/>
</dbReference>
<evidence type="ECO:0000256" key="4">
    <source>
        <dbReference type="ARBA" id="ARBA00022603"/>
    </source>
</evidence>
<dbReference type="InterPro" id="IPR001965">
    <property type="entry name" value="Znf_PHD"/>
</dbReference>
<dbReference type="GO" id="GO:0032259">
    <property type="term" value="P:methylation"/>
    <property type="evidence" value="ECO:0007669"/>
    <property type="project" value="UniProtKB-KW"/>
</dbReference>
<dbReference type="STRING" id="2018661.A0A2A2JTX4"/>
<evidence type="ECO:0000313" key="16">
    <source>
        <dbReference type="Proteomes" id="UP000218231"/>
    </source>
</evidence>
<sequence length="1000" mass="111547">MELGELINASRLLSADTQQLVDIFLRQAKLFKQVQINDSSSRTSHRKLVLQSKLAEQFALRAIVLDLSCYFGDNNTDINLNTEDDIDLLHQAAVVLIEKFNKEQGETGQSDEDKAMLLKPLLEALGSLTAFSPAVAKLLKFDQANAEKPESAPEEEKENKTDSSKKKIRSRPKKVSLDVQLPKTVPVSPVLDKADVSKIPKPAPAATPPPSPVNQVSSPPPPVLSPALLPSIPSTQSNPQPHSSVPLPISKRVGPRTVNPLNLSLIASPPPQQESANADVKPIIKEVWTHRDRLSENQADSHCFICRKSNPDSQCGKRFSNSTRCRTRFHLDCLKDYNAGDFDAEYLHDSFGSYVCPLHHCNVCWFERLKTSAVSGDLIQCKCCYRSFHEICQPAGFFIEKRVSVPQAESSGKVIQTRIDMTVCHSHAKDKDVLDKLKHNKQATHLPFCSECEEKGQKSKGDVLINCSECIRSYHPNCKRLSVKAIDGLRFSGDDRVCEACILGENIRPNQTIIAKYANSFYPGMVAPLAKYPAHCAVADKFGSRLGDAGFVAVEWSGCQNLFSLVPSRFIVPMFEGSFDLVGKRMTDKDIRLAWEKMDSNIIVPRPHMLNAYELNRHKEIKTSFYQSEDVKPKGRLIPEEDMLCECAESSGDGQGRCGENCSNRTISQQECPKTCEQKLGGCNNRTLSRSEVCKKVAVFKTEKKGIGVEAVEDIKKDEFIAEYAGEIISEAEFQRRSNESAAKRNDEEKHYIMVLREPKRYIDAKYYGNVARFINHSCEPNCRVEEITIAVDSKKKGKSALCTLDSRVAIFAKRNIQKGEELSFDYDMDELSEGTPLPPCYCGASSCNGKLGKTKQEKLERRLKEEKKQQKVVKEENPKPKKAGRKRKAPVSDSADEIKKELKNEGKKVETRGRKRKNIIVANDVPVTVDASWPKIPISLPLPVLITVQKDAIVLPSAGSLTAPPPVARFSPFKMMAGRRKSPSRSPRASLHRFFLPPE</sequence>
<dbReference type="EMBL" id="LIAE01010221">
    <property type="protein sequence ID" value="PAV65123.1"/>
    <property type="molecule type" value="Genomic_DNA"/>
</dbReference>
<feature type="region of interest" description="Disordered" evidence="11">
    <location>
        <begin position="198"/>
        <end position="253"/>
    </location>
</feature>
<evidence type="ECO:0000256" key="9">
    <source>
        <dbReference type="ARBA" id="ARBA00022833"/>
    </source>
</evidence>
<dbReference type="InterPro" id="IPR006560">
    <property type="entry name" value="AWS_dom"/>
</dbReference>
<evidence type="ECO:0000256" key="5">
    <source>
        <dbReference type="ARBA" id="ARBA00022679"/>
    </source>
</evidence>
<keyword evidence="7" id="KW-0479">Metal-binding</keyword>
<protein>
    <recommendedName>
        <fullName evidence="17">Histone-lysine N-methyltransferase</fullName>
    </recommendedName>
</protein>
<keyword evidence="10" id="KW-0539">Nucleus</keyword>
<evidence type="ECO:0000259" key="14">
    <source>
        <dbReference type="PROSITE" id="PS51215"/>
    </source>
</evidence>
<feature type="region of interest" description="Disordered" evidence="11">
    <location>
        <begin position="864"/>
        <end position="913"/>
    </location>
</feature>
<dbReference type="PROSITE" id="PS50868">
    <property type="entry name" value="POST_SET"/>
    <property type="match status" value="1"/>
</dbReference>
<proteinExistence type="predicted"/>
<comment type="caution">
    <text evidence="15">The sequence shown here is derived from an EMBL/GenBank/DDBJ whole genome shotgun (WGS) entry which is preliminary data.</text>
</comment>
<keyword evidence="3" id="KW-0158">Chromosome</keyword>
<feature type="domain" description="Post-SET" evidence="13">
    <location>
        <begin position="837"/>
        <end position="853"/>
    </location>
</feature>
<feature type="region of interest" description="Disordered" evidence="11">
    <location>
        <begin position="976"/>
        <end position="1000"/>
    </location>
</feature>
<dbReference type="InterPro" id="IPR003616">
    <property type="entry name" value="Post-SET_dom"/>
</dbReference>
<dbReference type="InterPro" id="IPR011011">
    <property type="entry name" value="Znf_FYVE_PHD"/>
</dbReference>
<reference evidence="15 16" key="1">
    <citation type="journal article" date="2017" name="Curr. Biol.">
        <title>Genome architecture and evolution of a unichromosomal asexual nematode.</title>
        <authorList>
            <person name="Fradin H."/>
            <person name="Zegar C."/>
            <person name="Gutwein M."/>
            <person name="Lucas J."/>
            <person name="Kovtun M."/>
            <person name="Corcoran D."/>
            <person name="Baugh L.R."/>
            <person name="Kiontke K."/>
            <person name="Gunsalus K."/>
            <person name="Fitch D.H."/>
            <person name="Piano F."/>
        </authorList>
    </citation>
    <scope>NUCLEOTIDE SEQUENCE [LARGE SCALE GENOMIC DNA]</scope>
    <source>
        <strain evidence="15">PF1309</strain>
    </source>
</reference>
<feature type="compositionally biased region" description="Basic and acidic residues" evidence="11">
    <location>
        <begin position="897"/>
        <end position="913"/>
    </location>
</feature>
<dbReference type="OrthoDB" id="422362at2759"/>
<dbReference type="GO" id="GO:0016279">
    <property type="term" value="F:protein-lysine N-methyltransferase activity"/>
    <property type="evidence" value="ECO:0007669"/>
    <property type="project" value="UniProtKB-ARBA"/>
</dbReference>
<feature type="compositionally biased region" description="Basic residues" evidence="11">
    <location>
        <begin position="881"/>
        <end position="890"/>
    </location>
</feature>
<keyword evidence="6" id="KW-0949">S-adenosyl-L-methionine</keyword>
<keyword evidence="4" id="KW-0489">Methyltransferase</keyword>
<evidence type="ECO:0000259" key="12">
    <source>
        <dbReference type="PROSITE" id="PS50280"/>
    </source>
</evidence>
<dbReference type="Gene3D" id="2.170.270.10">
    <property type="entry name" value="SET domain"/>
    <property type="match status" value="1"/>
</dbReference>
<evidence type="ECO:0000256" key="3">
    <source>
        <dbReference type="ARBA" id="ARBA00022454"/>
    </source>
</evidence>
<dbReference type="SMART" id="SM00249">
    <property type="entry name" value="PHD"/>
    <property type="match status" value="3"/>
</dbReference>
<dbReference type="Pfam" id="PF00856">
    <property type="entry name" value="SET"/>
    <property type="match status" value="1"/>
</dbReference>
<dbReference type="GO" id="GO:0008270">
    <property type="term" value="F:zinc ion binding"/>
    <property type="evidence" value="ECO:0007669"/>
    <property type="project" value="UniProtKB-KW"/>
</dbReference>
<evidence type="ECO:0000256" key="6">
    <source>
        <dbReference type="ARBA" id="ARBA00022691"/>
    </source>
</evidence>
<keyword evidence="8" id="KW-0863">Zinc-finger</keyword>
<dbReference type="Proteomes" id="UP000218231">
    <property type="component" value="Unassembled WGS sequence"/>
</dbReference>
<dbReference type="InterPro" id="IPR046341">
    <property type="entry name" value="SET_dom_sf"/>
</dbReference>
<comment type="subcellular location">
    <subcellularLocation>
        <location evidence="2">Chromosome</location>
    </subcellularLocation>
    <subcellularLocation>
        <location evidence="1">Nucleus</location>
    </subcellularLocation>
</comment>
<feature type="compositionally biased region" description="Basic and acidic residues" evidence="11">
    <location>
        <begin position="864"/>
        <end position="880"/>
    </location>
</feature>
<keyword evidence="5" id="KW-0808">Transferase</keyword>
<feature type="domain" description="AWS" evidence="14">
    <location>
        <begin position="640"/>
        <end position="692"/>
    </location>
</feature>
<feature type="region of interest" description="Disordered" evidence="11">
    <location>
        <begin position="146"/>
        <end position="180"/>
    </location>
</feature>
<keyword evidence="16" id="KW-1185">Reference proteome</keyword>
<evidence type="ECO:0000259" key="13">
    <source>
        <dbReference type="PROSITE" id="PS50868"/>
    </source>
</evidence>
<evidence type="ECO:0000256" key="7">
    <source>
        <dbReference type="ARBA" id="ARBA00022723"/>
    </source>
</evidence>
<evidence type="ECO:0000313" key="15">
    <source>
        <dbReference type="EMBL" id="PAV65123.1"/>
    </source>
</evidence>
<dbReference type="SMART" id="SM00317">
    <property type="entry name" value="SET"/>
    <property type="match status" value="1"/>
</dbReference>
<dbReference type="InterPro" id="IPR001214">
    <property type="entry name" value="SET_dom"/>
</dbReference>
<dbReference type="SUPFAM" id="SSF57903">
    <property type="entry name" value="FYVE/PHD zinc finger"/>
    <property type="match status" value="1"/>
</dbReference>
<name>A0A2A2JTX4_9BILA</name>
<dbReference type="InterPro" id="IPR050777">
    <property type="entry name" value="SET2_Histone-Lys_MeTrsfase"/>
</dbReference>
<feature type="domain" description="SET" evidence="12">
    <location>
        <begin position="695"/>
        <end position="828"/>
    </location>
</feature>
<organism evidence="15 16">
    <name type="scientific">Diploscapter pachys</name>
    <dbReference type="NCBI Taxonomy" id="2018661"/>
    <lineage>
        <taxon>Eukaryota</taxon>
        <taxon>Metazoa</taxon>
        <taxon>Ecdysozoa</taxon>
        <taxon>Nematoda</taxon>
        <taxon>Chromadorea</taxon>
        <taxon>Rhabditida</taxon>
        <taxon>Rhabditina</taxon>
        <taxon>Rhabditomorpha</taxon>
        <taxon>Rhabditoidea</taxon>
        <taxon>Rhabditidae</taxon>
        <taxon>Diploscapter</taxon>
    </lineage>
</organism>
<dbReference type="GO" id="GO:0005634">
    <property type="term" value="C:nucleus"/>
    <property type="evidence" value="ECO:0007669"/>
    <property type="project" value="UniProtKB-SubCell"/>
</dbReference>
<evidence type="ECO:0008006" key="17">
    <source>
        <dbReference type="Google" id="ProtNLM"/>
    </source>
</evidence>
<dbReference type="GO" id="GO:0140938">
    <property type="term" value="F:histone H3 methyltransferase activity"/>
    <property type="evidence" value="ECO:0007669"/>
    <property type="project" value="UniProtKB-ARBA"/>
</dbReference>
<dbReference type="GO" id="GO:0005694">
    <property type="term" value="C:chromosome"/>
    <property type="evidence" value="ECO:0007669"/>
    <property type="project" value="UniProtKB-SubCell"/>
</dbReference>
<accession>A0A2A2JTX4</accession>
<feature type="compositionally biased region" description="Low complexity" evidence="11">
    <location>
        <begin position="225"/>
        <end position="234"/>
    </location>
</feature>
<dbReference type="AlphaFoldDB" id="A0A2A2JTX4"/>
<dbReference type="PROSITE" id="PS51215">
    <property type="entry name" value="AWS"/>
    <property type="match status" value="1"/>
</dbReference>